<dbReference type="PANTHER" id="PTHR23128:SF132">
    <property type="entry name" value="SERPENTINE RECEPTOR, CLASS E (EPSILON)-RELATED"/>
    <property type="match status" value="1"/>
</dbReference>
<accession>A0A2A6CL57</accession>
<dbReference type="Pfam" id="PF03125">
    <property type="entry name" value="Sre"/>
    <property type="match status" value="1"/>
</dbReference>
<dbReference type="PANTHER" id="PTHR23128">
    <property type="entry name" value="SERPENTINE RECEPTOR, CLASS E (EPSILON)-RELATED"/>
    <property type="match status" value="1"/>
</dbReference>
<dbReference type="InterPro" id="IPR004151">
    <property type="entry name" value="7TM_GPCR_serpentine_rcpt_Sre"/>
</dbReference>
<organism evidence="2 3">
    <name type="scientific">Pristionchus pacificus</name>
    <name type="common">Parasitic nematode worm</name>
    <dbReference type="NCBI Taxonomy" id="54126"/>
    <lineage>
        <taxon>Eukaryota</taxon>
        <taxon>Metazoa</taxon>
        <taxon>Ecdysozoa</taxon>
        <taxon>Nematoda</taxon>
        <taxon>Chromadorea</taxon>
        <taxon>Rhabditida</taxon>
        <taxon>Rhabditina</taxon>
        <taxon>Diplogasteromorpha</taxon>
        <taxon>Diplogasteroidea</taxon>
        <taxon>Neodiplogasteridae</taxon>
        <taxon>Pristionchus</taxon>
    </lineage>
</organism>
<dbReference type="EnsemblMetazoa" id="PPA15525.1">
    <property type="protein sequence ID" value="PPA15525.1"/>
    <property type="gene ID" value="WBGene00105079"/>
</dbReference>
<reference evidence="3" key="1">
    <citation type="journal article" date="2008" name="Nat. Genet.">
        <title>The Pristionchus pacificus genome provides a unique perspective on nematode lifestyle and parasitism.</title>
        <authorList>
            <person name="Dieterich C."/>
            <person name="Clifton S.W."/>
            <person name="Schuster L.N."/>
            <person name="Chinwalla A."/>
            <person name="Delehaunty K."/>
            <person name="Dinkelacker I."/>
            <person name="Fulton L."/>
            <person name="Fulton R."/>
            <person name="Godfrey J."/>
            <person name="Minx P."/>
            <person name="Mitreva M."/>
            <person name="Roeseler W."/>
            <person name="Tian H."/>
            <person name="Witte H."/>
            <person name="Yang S.P."/>
            <person name="Wilson R.K."/>
            <person name="Sommer R.J."/>
        </authorList>
    </citation>
    <scope>NUCLEOTIDE SEQUENCE [LARGE SCALE GENOMIC DNA]</scope>
    <source>
        <strain evidence="3">PS312</strain>
    </source>
</reference>
<protein>
    <submittedName>
        <fullName evidence="2">G protein-coupled receptor</fullName>
    </submittedName>
</protein>
<comment type="similarity">
    <text evidence="1">Belongs to the nematode receptor-like protein sre family.</text>
</comment>
<reference evidence="2" key="2">
    <citation type="submission" date="2022-06" db="UniProtKB">
        <authorList>
            <consortium name="EnsemblMetazoa"/>
        </authorList>
    </citation>
    <scope>IDENTIFICATION</scope>
    <source>
        <strain evidence="2">PS312</strain>
    </source>
</reference>
<name>A0A2A6CL57_PRIPA</name>
<dbReference type="OrthoDB" id="5819751at2759"/>
<dbReference type="AlphaFoldDB" id="A0A2A6CL57"/>
<accession>A0A8R1YAU6</accession>
<keyword evidence="3" id="KW-1185">Reference proteome</keyword>
<dbReference type="GO" id="GO:0016020">
    <property type="term" value="C:membrane"/>
    <property type="evidence" value="ECO:0007669"/>
    <property type="project" value="InterPro"/>
</dbReference>
<dbReference type="GO" id="GO:0007606">
    <property type="term" value="P:sensory perception of chemical stimulus"/>
    <property type="evidence" value="ECO:0007669"/>
    <property type="project" value="InterPro"/>
</dbReference>
<evidence type="ECO:0000256" key="1">
    <source>
        <dbReference type="ARBA" id="ARBA00006803"/>
    </source>
</evidence>
<proteinExistence type="inferred from homology"/>
<evidence type="ECO:0000313" key="3">
    <source>
        <dbReference type="Proteomes" id="UP000005239"/>
    </source>
</evidence>
<dbReference type="Proteomes" id="UP000005239">
    <property type="component" value="Unassembled WGS sequence"/>
</dbReference>
<sequence length="395" mass="45226">MKSPFFSPVSDPLTVTSSHNELYWLMLFVRTEAIHEYKLMYYVAISVENSAGELRILLIFLFLIPALVIGFGLHIHGFVRFWKLTAIHINFLLVTASTYAVLIIGSISRLITILYETRILQLSGLYEAPIPFLAVLRQSSYAQAFSLLWLWTIERAKWFKVPSSNRNVPCPIPATFFIIRQQFSEFLFSISSIILTIDISITLFDSFHRACATILVEDYEKHSRLYISMLLNAIFIPASYATGYALVTRILNAVNVTAVCFIPNIFFAGLTRWLIGYNERRLSRLVHKIQRHPDDYSLSLRLQLKENISSLKKIEFGVYLLTFGLAANLSFVAIPIVILTEPDQFETLQWLTCAGNVVRAFSTKSAPVNIKVMDNYFNQLESQWSDKLNMGVQKY</sequence>
<evidence type="ECO:0000313" key="2">
    <source>
        <dbReference type="EnsemblMetazoa" id="PPA15525.1"/>
    </source>
</evidence>
<gene>
    <name evidence="2" type="primary">WBGene00105079</name>
</gene>